<keyword evidence="4" id="KW-1185">Reference proteome</keyword>
<organism evidence="3 4">
    <name type="scientific">Actinocorallia libanotica</name>
    <dbReference type="NCBI Taxonomy" id="46162"/>
    <lineage>
        <taxon>Bacteria</taxon>
        <taxon>Bacillati</taxon>
        <taxon>Actinomycetota</taxon>
        <taxon>Actinomycetes</taxon>
        <taxon>Streptosporangiales</taxon>
        <taxon>Thermomonosporaceae</taxon>
        <taxon>Actinocorallia</taxon>
    </lineage>
</organism>
<feature type="region of interest" description="Disordered" evidence="1">
    <location>
        <begin position="221"/>
        <end position="258"/>
    </location>
</feature>
<evidence type="ECO:0000313" key="3">
    <source>
        <dbReference type="EMBL" id="GAA0948810.1"/>
    </source>
</evidence>
<keyword evidence="2" id="KW-0812">Transmembrane</keyword>
<dbReference type="RefSeq" id="WP_344240179.1">
    <property type="nucleotide sequence ID" value="NZ_BAAAHH010000008.1"/>
</dbReference>
<feature type="compositionally biased region" description="Pro residues" evidence="1">
    <location>
        <begin position="144"/>
        <end position="153"/>
    </location>
</feature>
<keyword evidence="2" id="KW-0472">Membrane</keyword>
<protein>
    <submittedName>
        <fullName evidence="3">Uncharacterized protein</fullName>
    </submittedName>
</protein>
<gene>
    <name evidence="3" type="ORF">GCM10009550_25510</name>
</gene>
<dbReference type="EMBL" id="BAAAHH010000008">
    <property type="protein sequence ID" value="GAA0948810.1"/>
    <property type="molecule type" value="Genomic_DNA"/>
</dbReference>
<name>A0ABN1QXF6_9ACTN</name>
<evidence type="ECO:0000256" key="1">
    <source>
        <dbReference type="SAM" id="MobiDB-lite"/>
    </source>
</evidence>
<sequence length="345" mass="36586">MSPSMRDLRATMEAAGAGIDHPADRLDLIRRRVRRGRRRRLAAGAAAVALGTAGVLTFLPSPEGPAPQLVRPAPTPSLTGRPATDLPASNEGMRLVTAVEYGVLNQAARLTFTPTGPNSLIVFRCDQQSTIYELGVGSVGCGSPPTPDTPPSEPNGGSSYLDTTTGVPVSVDLFATREGITVDNSDAASADRYLSGAARENGVWTVAVYSGTCTSGHCKDFEEFKKNPGPRKHEDPTAGRKPISTSTGAADSRRTPVRTKGHRVDLHLVCTEGAAWAVTWLDGEISEPIPCEAAESSGVHWSAKPGRLEIAVFPASAKPTADRTEIARLMKHPDPMGAWTLQVYR</sequence>
<accession>A0ABN1QXF6</accession>
<feature type="compositionally biased region" description="Basic and acidic residues" evidence="1">
    <location>
        <begin position="221"/>
        <end position="238"/>
    </location>
</feature>
<evidence type="ECO:0000313" key="4">
    <source>
        <dbReference type="Proteomes" id="UP001500665"/>
    </source>
</evidence>
<feature type="region of interest" description="Disordered" evidence="1">
    <location>
        <begin position="141"/>
        <end position="163"/>
    </location>
</feature>
<proteinExistence type="predicted"/>
<reference evidence="3 4" key="1">
    <citation type="journal article" date="2019" name="Int. J. Syst. Evol. Microbiol.">
        <title>The Global Catalogue of Microorganisms (GCM) 10K type strain sequencing project: providing services to taxonomists for standard genome sequencing and annotation.</title>
        <authorList>
            <consortium name="The Broad Institute Genomics Platform"/>
            <consortium name="The Broad Institute Genome Sequencing Center for Infectious Disease"/>
            <person name="Wu L."/>
            <person name="Ma J."/>
        </authorList>
    </citation>
    <scope>NUCLEOTIDE SEQUENCE [LARGE SCALE GENOMIC DNA]</scope>
    <source>
        <strain evidence="3 4">JCM 10696</strain>
    </source>
</reference>
<dbReference type="Proteomes" id="UP001500665">
    <property type="component" value="Unassembled WGS sequence"/>
</dbReference>
<keyword evidence="2" id="KW-1133">Transmembrane helix</keyword>
<feature type="transmembrane region" description="Helical" evidence="2">
    <location>
        <begin position="41"/>
        <end position="59"/>
    </location>
</feature>
<comment type="caution">
    <text evidence="3">The sequence shown here is derived from an EMBL/GenBank/DDBJ whole genome shotgun (WGS) entry which is preliminary data.</text>
</comment>
<evidence type="ECO:0000256" key="2">
    <source>
        <dbReference type="SAM" id="Phobius"/>
    </source>
</evidence>